<protein>
    <submittedName>
        <fullName evidence="2">Prepilin-type N-terminal cleavage/methylation domain-containing protein</fullName>
    </submittedName>
</protein>
<keyword evidence="3" id="KW-1185">Reference proteome</keyword>
<keyword evidence="1" id="KW-0472">Membrane</keyword>
<evidence type="ECO:0000256" key="1">
    <source>
        <dbReference type="SAM" id="Phobius"/>
    </source>
</evidence>
<name>A0A4R8GTF5_9FIRM</name>
<dbReference type="AlphaFoldDB" id="A0A4R8GTF5"/>
<keyword evidence="1" id="KW-1133">Transmembrane helix</keyword>
<reference evidence="2 3" key="1">
    <citation type="submission" date="2019-03" db="EMBL/GenBank/DDBJ databases">
        <title>Subsurface microbial communities from deep shales in Ohio and West Virginia, USA.</title>
        <authorList>
            <person name="Wrighton K."/>
        </authorList>
    </citation>
    <scope>NUCLEOTIDE SEQUENCE [LARGE SCALE GENOMIC DNA]</scope>
    <source>
        <strain evidence="2 3">MSL 6dP</strain>
    </source>
</reference>
<dbReference type="STRING" id="926561.GCA_000379025_02790"/>
<accession>A0A4R8GTF5</accession>
<gene>
    <name evidence="2" type="ORF">C7959_1456</name>
</gene>
<evidence type="ECO:0000313" key="2">
    <source>
        <dbReference type="EMBL" id="TDX45403.1"/>
    </source>
</evidence>
<dbReference type="EMBL" id="SOEG01000045">
    <property type="protein sequence ID" value="TDX45403.1"/>
    <property type="molecule type" value="Genomic_DNA"/>
</dbReference>
<proteinExistence type="predicted"/>
<dbReference type="InterPro" id="IPR012902">
    <property type="entry name" value="N_methyl_site"/>
</dbReference>
<dbReference type="NCBIfam" id="TIGR02532">
    <property type="entry name" value="IV_pilin_GFxxxE"/>
    <property type="match status" value="1"/>
</dbReference>
<keyword evidence="1" id="KW-0812">Transmembrane</keyword>
<dbReference type="Proteomes" id="UP000295832">
    <property type="component" value="Unassembled WGS sequence"/>
</dbReference>
<dbReference type="Pfam" id="PF07963">
    <property type="entry name" value="N_methyl"/>
    <property type="match status" value="1"/>
</dbReference>
<organism evidence="2 3">
    <name type="scientific">Orenia marismortui</name>
    <dbReference type="NCBI Taxonomy" id="46469"/>
    <lineage>
        <taxon>Bacteria</taxon>
        <taxon>Bacillati</taxon>
        <taxon>Bacillota</taxon>
        <taxon>Clostridia</taxon>
        <taxon>Halanaerobiales</taxon>
        <taxon>Halobacteroidaceae</taxon>
        <taxon>Orenia</taxon>
    </lineage>
</organism>
<dbReference type="RefSeq" id="WP_134118889.1">
    <property type="nucleotide sequence ID" value="NZ_SOEG01000045.1"/>
</dbReference>
<comment type="caution">
    <text evidence="2">The sequence shown here is derived from an EMBL/GenBank/DDBJ whole genome shotgun (WGS) entry which is preliminary data.</text>
</comment>
<sequence>MINPKNENAYTMIEIIVVLAIFSIIISQLALINQLLLDSWNFNKRKSRLEDELRISMSTINNNIQSSLYIKEIDPSKVIYLNREGEYKEIYYKKGLGLCMDSDQNIISNKVRNLDFKFLNNILYIQIGAGEKEEEFKLRTAIKVNYN</sequence>
<evidence type="ECO:0000313" key="3">
    <source>
        <dbReference type="Proteomes" id="UP000295832"/>
    </source>
</evidence>
<feature type="transmembrane region" description="Helical" evidence="1">
    <location>
        <begin position="12"/>
        <end position="37"/>
    </location>
</feature>